<gene>
    <name evidence="1" type="ORF">ATO10_06786</name>
</gene>
<dbReference type="Pfam" id="PF06089">
    <property type="entry name" value="Asparaginase_II"/>
    <property type="match status" value="1"/>
</dbReference>
<name>A0A058ZM44_9RHOB</name>
<comment type="caution">
    <text evidence="1">The sequence shown here is derived from an EMBL/GenBank/DDBJ whole genome shotgun (WGS) entry which is preliminary data.</text>
</comment>
<dbReference type="PATRIC" id="fig|1461693.3.peg.1380"/>
<organism evidence="1 2">
    <name type="scientific">Actibacterium atlanticum</name>
    <dbReference type="NCBI Taxonomy" id="1461693"/>
    <lineage>
        <taxon>Bacteria</taxon>
        <taxon>Pseudomonadati</taxon>
        <taxon>Pseudomonadota</taxon>
        <taxon>Alphaproteobacteria</taxon>
        <taxon>Rhodobacterales</taxon>
        <taxon>Roseobacteraceae</taxon>
        <taxon>Actibacterium</taxon>
    </lineage>
</organism>
<evidence type="ECO:0000313" key="1">
    <source>
        <dbReference type="EMBL" id="KCV82628.1"/>
    </source>
</evidence>
<keyword evidence="2" id="KW-1185">Reference proteome</keyword>
<dbReference type="AlphaFoldDB" id="A0A058ZM44"/>
<reference evidence="1 2" key="1">
    <citation type="submission" date="2013-04" db="EMBL/GenBank/DDBJ databases">
        <title>Shimia sp. 22II-S11-Z10 Genome Sequencing.</title>
        <authorList>
            <person name="Lai Q."/>
            <person name="Li G."/>
            <person name="Shao Z."/>
        </authorList>
    </citation>
    <scope>NUCLEOTIDE SEQUENCE [LARGE SCALE GENOMIC DNA]</scope>
    <source>
        <strain evidence="2">22II-S11-Z10</strain>
    </source>
</reference>
<protein>
    <submittedName>
        <fullName evidence="1">L-asparaginase II</fullName>
    </submittedName>
</protein>
<dbReference type="RefSeq" id="WP_035249694.1">
    <property type="nucleotide sequence ID" value="NZ_AQQY01000003.1"/>
</dbReference>
<dbReference type="InterPro" id="IPR010349">
    <property type="entry name" value="Asparaginase_II"/>
</dbReference>
<sequence>MLSPVEMVELWRGPFRESVHSGHAVICGPGGQIVQAWGNPDQVILPRSSTKMIQALPLIESGAAKAFGLTQQQLAFACASHEGAALHSQMATDWLTSLGLGDKDLLCGPEAPRDREAKFAMIRAYEKPCHIHHNCSGKHCGFLTLGQHLNVGPEYVEPDHPVQQAVRDAFEHVTGMESPGFGVDGCSAPNFATTVHGLARAMAYFASAGAGDGRSRAAAALRDAIIAHPVHVAGEGRACTRLMRACAGRAAVKTGAEGVFTAIVPEKGLGIAVKIVDGTTRASESAIAGLLVQAGVLDPTHPDARRYLDTPLKNARGTEIGRMRSLLG</sequence>
<evidence type="ECO:0000313" key="2">
    <source>
        <dbReference type="Proteomes" id="UP000024836"/>
    </source>
</evidence>
<dbReference type="PANTHER" id="PTHR42110">
    <property type="entry name" value="L-ASPARAGINASE, PUTATIVE (AFU_ORTHOLOGUE AFUA_3G11890)-RELATED"/>
    <property type="match status" value="1"/>
</dbReference>
<accession>A0A058ZM44</accession>
<dbReference type="eggNOG" id="COG4448">
    <property type="taxonomic scope" value="Bacteria"/>
</dbReference>
<proteinExistence type="predicted"/>
<dbReference type="EMBL" id="AQQY01000003">
    <property type="protein sequence ID" value="KCV82628.1"/>
    <property type="molecule type" value="Genomic_DNA"/>
</dbReference>
<dbReference type="STRING" id="1461693.ATO10_06786"/>
<dbReference type="OrthoDB" id="9780674at2"/>
<dbReference type="PANTHER" id="PTHR42110:SF1">
    <property type="entry name" value="L-ASPARAGINASE, PUTATIVE (AFU_ORTHOLOGUE AFUA_3G11890)-RELATED"/>
    <property type="match status" value="1"/>
</dbReference>
<dbReference type="Proteomes" id="UP000024836">
    <property type="component" value="Unassembled WGS sequence"/>
</dbReference>